<proteinExistence type="predicted"/>
<dbReference type="Gene3D" id="2.70.98.10">
    <property type="match status" value="1"/>
</dbReference>
<dbReference type="InterPro" id="IPR014718">
    <property type="entry name" value="GH-type_carb-bd"/>
</dbReference>
<dbReference type="GO" id="GO:0005829">
    <property type="term" value="C:cytosol"/>
    <property type="evidence" value="ECO:0007669"/>
    <property type="project" value="TreeGrafter"/>
</dbReference>
<dbReference type="Pfam" id="PF07971">
    <property type="entry name" value="Glyco_hydro_92"/>
    <property type="match status" value="1"/>
</dbReference>
<sequence length="244" mass="26893">TVGVYFYAELSRGADSWQLYRRGETPFAGDELRGVGAGVALRYRTSADERIELRIGLSYTSVENARANLRAEADGLDFDDVRRRTAAKWDEGLGRIAVEGGSEAARIKFYTGLYHALLGRGVASDVDGSYPRHDGTVGRIPAGEDGRPAFCLYNTDAVWGAYWNLTLLWALAYPDYYNDFIRSQLLVYDDAGWLGDGLACSKYVSGVGTNMVSVVMAGAYQCGIRDFDVEKAYEAALKNELAWE</sequence>
<dbReference type="InterPro" id="IPR050883">
    <property type="entry name" value="PNGase"/>
</dbReference>
<dbReference type="GO" id="GO:0000224">
    <property type="term" value="F:peptide-N4-(N-acetyl-beta-glucosaminyl)asparagine amidase activity"/>
    <property type="evidence" value="ECO:0007669"/>
    <property type="project" value="TreeGrafter"/>
</dbReference>
<dbReference type="InterPro" id="IPR008928">
    <property type="entry name" value="6-hairpin_glycosidase_sf"/>
</dbReference>
<reference evidence="2" key="1">
    <citation type="journal article" date="2013" name="Environ. Microbiol.">
        <title>Microbiota from the distal guts of lean and obese adolescents exhibit partial functional redundancy besides clear differences in community structure.</title>
        <authorList>
            <person name="Ferrer M."/>
            <person name="Ruiz A."/>
            <person name="Lanza F."/>
            <person name="Haange S.B."/>
            <person name="Oberbach A."/>
            <person name="Till H."/>
            <person name="Bargiela R."/>
            <person name="Campoy C."/>
            <person name="Segura M.T."/>
            <person name="Richter M."/>
            <person name="von Bergen M."/>
            <person name="Seifert J."/>
            <person name="Suarez A."/>
        </authorList>
    </citation>
    <scope>NUCLEOTIDE SEQUENCE</scope>
</reference>
<name>K1U434_9ZZZZ</name>
<dbReference type="EMBL" id="AJWZ01000403">
    <property type="protein sequence ID" value="EKC76973.1"/>
    <property type="molecule type" value="Genomic_DNA"/>
</dbReference>
<dbReference type="SUPFAM" id="SSF48208">
    <property type="entry name" value="Six-hairpin glycosidases"/>
    <property type="match status" value="1"/>
</dbReference>
<dbReference type="PANTHER" id="PTHR12143:SF39">
    <property type="entry name" value="SECRETED PROTEIN"/>
    <property type="match status" value="1"/>
</dbReference>
<dbReference type="InterPro" id="IPR012939">
    <property type="entry name" value="Glyco_hydro_92"/>
</dbReference>
<comment type="caution">
    <text evidence="2">The sequence shown here is derived from an EMBL/GenBank/DDBJ whole genome shotgun (WGS) entry which is preliminary data.</text>
</comment>
<evidence type="ECO:0000259" key="1">
    <source>
        <dbReference type="Pfam" id="PF07971"/>
    </source>
</evidence>
<feature type="domain" description="Glycosyl hydrolase family 92" evidence="1">
    <location>
        <begin position="64"/>
        <end position="240"/>
    </location>
</feature>
<dbReference type="GO" id="GO:0005975">
    <property type="term" value="P:carbohydrate metabolic process"/>
    <property type="evidence" value="ECO:0007669"/>
    <property type="project" value="InterPro"/>
</dbReference>
<gene>
    <name evidence="2" type="ORF">OBE_00584</name>
</gene>
<dbReference type="GO" id="GO:0006516">
    <property type="term" value="P:glycoprotein catabolic process"/>
    <property type="evidence" value="ECO:0007669"/>
    <property type="project" value="TreeGrafter"/>
</dbReference>
<evidence type="ECO:0000313" key="2">
    <source>
        <dbReference type="EMBL" id="EKC76973.1"/>
    </source>
</evidence>
<protein>
    <submittedName>
        <fullName evidence="2">Glycoside hydrolase, family 92</fullName>
    </submittedName>
</protein>
<keyword evidence="2" id="KW-0378">Hydrolase</keyword>
<dbReference type="Gene3D" id="3.30.2080.10">
    <property type="entry name" value="GH92 mannosidase domain"/>
    <property type="match status" value="1"/>
</dbReference>
<dbReference type="GO" id="GO:0030246">
    <property type="term" value="F:carbohydrate binding"/>
    <property type="evidence" value="ECO:0007669"/>
    <property type="project" value="InterPro"/>
</dbReference>
<organism evidence="2">
    <name type="scientific">human gut metagenome</name>
    <dbReference type="NCBI Taxonomy" id="408170"/>
    <lineage>
        <taxon>unclassified sequences</taxon>
        <taxon>metagenomes</taxon>
        <taxon>organismal metagenomes</taxon>
    </lineage>
</organism>
<accession>K1U434</accession>
<dbReference type="AlphaFoldDB" id="K1U434"/>
<dbReference type="Gene3D" id="1.20.1050.60">
    <property type="entry name" value="alpha-1,2-mannosidase"/>
    <property type="match status" value="1"/>
</dbReference>
<dbReference type="PANTHER" id="PTHR12143">
    <property type="entry name" value="PEPTIDE N-GLYCANASE PNGASE -RELATED"/>
    <property type="match status" value="1"/>
</dbReference>
<feature type="non-terminal residue" evidence="2">
    <location>
        <position position="1"/>
    </location>
</feature>
<feature type="non-terminal residue" evidence="2">
    <location>
        <position position="244"/>
    </location>
</feature>